<feature type="binding site" description="axial binding residue" evidence="12">
    <location>
        <position position="60"/>
    </location>
    <ligand>
        <name>heme c</name>
        <dbReference type="ChEBI" id="CHEBI:61717"/>
        <label>1</label>
    </ligand>
    <ligandPart>
        <name>Fe</name>
        <dbReference type="ChEBI" id="CHEBI:18248"/>
    </ligandPart>
</feature>
<evidence type="ECO:0000256" key="6">
    <source>
        <dbReference type="ARBA" id="ARBA00022729"/>
    </source>
</evidence>
<organism evidence="16 17">
    <name type="scientific">Paraburkholderia acidiphila</name>
    <dbReference type="NCBI Taxonomy" id="2571747"/>
    <lineage>
        <taxon>Bacteria</taxon>
        <taxon>Pseudomonadati</taxon>
        <taxon>Pseudomonadota</taxon>
        <taxon>Betaproteobacteria</taxon>
        <taxon>Burkholderiales</taxon>
        <taxon>Burkholderiaceae</taxon>
        <taxon>Paraburkholderia</taxon>
    </lineage>
</organism>
<dbReference type="Pfam" id="PF00034">
    <property type="entry name" value="Cytochrom_C"/>
    <property type="match status" value="2"/>
</dbReference>
<sequence length="445" mass="47058">MTKYSRAVLASSALALSGWFSHALADERAATQQPGANAALPALIEKGRYLATVADCTACHTATGGKPFAGGVGIGSPIGTIYSTNITPDKRTGIGDYTLRDFDRAVRRGIAKDGSTLYPAMPYVSYAKTTPEDIEALYAYFMHAVAPVEQANRAEGIAWPLSMRWPLRFWRMMFAPAPLAANVPASTDPVTRGSYLVEGFAHCGSCHTPRGFGLQEQALSDNKKVYLSGGVVDGYLAKNLRGDAKNGLGTWSESDIVAFLKQGRSDDAAAFGGMVDVVQHSTQYMSDADLGAIAAYLKTLAPADPNGDALVPDPTAADALRAGTDRSNGALTFVDNCAACHRTTGAGYDATFPKLARSSVVNSDNPASLIRLVLKGGQMPWTTSAPTHYAMPGFAQRLTDRDIADVLSFVRSSWGNRAPAVTASDVAKTRKAAQAAPQPTRAENP</sequence>
<evidence type="ECO:0000256" key="3">
    <source>
        <dbReference type="ARBA" id="ARBA00022475"/>
    </source>
</evidence>
<dbReference type="SUPFAM" id="SSF46626">
    <property type="entry name" value="Cytochrome c"/>
    <property type="match status" value="3"/>
</dbReference>
<reference evidence="16 17" key="1">
    <citation type="submission" date="2019-12" db="EMBL/GenBank/DDBJ databases">
        <title>Paraburkholderia acidiphila 7Q-K02 sp. nov and Paraburkholderia acidisoli DHF22 sp. nov., two strains isolated from forest soil.</title>
        <authorList>
            <person name="Gao Z."/>
            <person name="Qiu L."/>
        </authorList>
    </citation>
    <scope>NUCLEOTIDE SEQUENCE [LARGE SCALE GENOMIC DNA]</scope>
    <source>
        <strain evidence="16 17">7Q-K02</strain>
    </source>
</reference>
<keyword evidence="17" id="KW-1185">Reference proteome</keyword>
<evidence type="ECO:0000256" key="7">
    <source>
        <dbReference type="ARBA" id="ARBA00022737"/>
    </source>
</evidence>
<feature type="binding site" description="covalent" evidence="11">
    <location>
        <position position="206"/>
    </location>
    <ligand>
        <name>heme c</name>
        <dbReference type="ChEBI" id="CHEBI:61717"/>
        <label>2</label>
    </ligand>
</feature>
<dbReference type="RefSeq" id="WP_158763361.1">
    <property type="nucleotide sequence ID" value="NZ_CP046912.1"/>
</dbReference>
<comment type="subcellular location">
    <subcellularLocation>
        <location evidence="1">Cell membrane</location>
    </subcellularLocation>
</comment>
<dbReference type="GO" id="GO:0020037">
    <property type="term" value="F:heme binding"/>
    <property type="evidence" value="ECO:0007669"/>
    <property type="project" value="InterPro"/>
</dbReference>
<accession>A0A7Z2JE79</accession>
<evidence type="ECO:0000256" key="4">
    <source>
        <dbReference type="ARBA" id="ARBA00022617"/>
    </source>
</evidence>
<feature type="chain" id="PRO_5030755643" evidence="14">
    <location>
        <begin position="26"/>
        <end position="445"/>
    </location>
</feature>
<feature type="binding site" description="covalent" evidence="11">
    <location>
        <position position="340"/>
    </location>
    <ligand>
        <name>heme c</name>
        <dbReference type="ChEBI" id="CHEBI:61717"/>
        <label>3</label>
    </ligand>
</feature>
<dbReference type="Proteomes" id="UP000434209">
    <property type="component" value="Chromosome 4"/>
</dbReference>
<evidence type="ECO:0000256" key="2">
    <source>
        <dbReference type="ARBA" id="ARBA00022448"/>
    </source>
</evidence>
<comment type="cofactor">
    <cofactor evidence="11">
        <name>heme c</name>
        <dbReference type="ChEBI" id="CHEBI:61717"/>
    </cofactor>
    <text evidence="11">Binds 3 heme c groups covalently per subunit.</text>
</comment>
<dbReference type="GO" id="GO:0016614">
    <property type="term" value="F:oxidoreductase activity, acting on CH-OH group of donors"/>
    <property type="evidence" value="ECO:0007669"/>
    <property type="project" value="InterPro"/>
</dbReference>
<keyword evidence="3" id="KW-1003">Cell membrane</keyword>
<dbReference type="InterPro" id="IPR051459">
    <property type="entry name" value="Cytochrome_c-type_DH"/>
</dbReference>
<dbReference type="PROSITE" id="PS51007">
    <property type="entry name" value="CYTC"/>
    <property type="match status" value="3"/>
</dbReference>
<feature type="region of interest" description="Disordered" evidence="13">
    <location>
        <begin position="421"/>
        <end position="445"/>
    </location>
</feature>
<evidence type="ECO:0000256" key="14">
    <source>
        <dbReference type="SAM" id="SignalP"/>
    </source>
</evidence>
<keyword evidence="9 12" id="KW-0408">Iron</keyword>
<dbReference type="InterPro" id="IPR009056">
    <property type="entry name" value="Cyt_c-like_dom"/>
</dbReference>
<evidence type="ECO:0000256" key="9">
    <source>
        <dbReference type="ARBA" id="ARBA00023004"/>
    </source>
</evidence>
<keyword evidence="2" id="KW-0813">Transport</keyword>
<dbReference type="Gene3D" id="1.10.760.10">
    <property type="entry name" value="Cytochrome c-like domain"/>
    <property type="match status" value="3"/>
</dbReference>
<feature type="binding site" description="covalent" evidence="11">
    <location>
        <position position="337"/>
    </location>
    <ligand>
        <name>heme c</name>
        <dbReference type="ChEBI" id="CHEBI:61717"/>
        <label>3</label>
    </ligand>
</feature>
<dbReference type="OrthoDB" id="9809720at2"/>
<evidence type="ECO:0000256" key="8">
    <source>
        <dbReference type="ARBA" id="ARBA00022982"/>
    </source>
</evidence>
<feature type="binding site" description="axial binding residue" evidence="12">
    <location>
        <position position="341"/>
    </location>
    <ligand>
        <name>heme c</name>
        <dbReference type="ChEBI" id="CHEBI:61717"/>
        <label>3</label>
    </ligand>
    <ligandPart>
        <name>Fe</name>
        <dbReference type="ChEBI" id="CHEBI:18248"/>
    </ligandPart>
</feature>
<evidence type="ECO:0000256" key="5">
    <source>
        <dbReference type="ARBA" id="ARBA00022723"/>
    </source>
</evidence>
<dbReference type="GO" id="GO:0009055">
    <property type="term" value="F:electron transfer activity"/>
    <property type="evidence" value="ECO:0007669"/>
    <property type="project" value="InterPro"/>
</dbReference>
<proteinExistence type="predicted"/>
<evidence type="ECO:0000256" key="1">
    <source>
        <dbReference type="ARBA" id="ARBA00004236"/>
    </source>
</evidence>
<name>A0A7Z2JE79_9BURK</name>
<feature type="domain" description="Cytochrome c" evidence="15">
    <location>
        <begin position="324"/>
        <end position="414"/>
    </location>
</feature>
<feature type="domain" description="Cytochrome c" evidence="15">
    <location>
        <begin position="188"/>
        <end position="301"/>
    </location>
</feature>
<feature type="binding site" description="covalent" evidence="11">
    <location>
        <position position="59"/>
    </location>
    <ligand>
        <name>heme c</name>
        <dbReference type="ChEBI" id="CHEBI:61717"/>
        <label>1</label>
    </ligand>
</feature>
<feature type="binding site" description="covalent" evidence="11">
    <location>
        <position position="203"/>
    </location>
    <ligand>
        <name>heme c</name>
        <dbReference type="ChEBI" id="CHEBI:61717"/>
        <label>2</label>
    </ligand>
</feature>
<feature type="domain" description="Cytochrome c" evidence="15">
    <location>
        <begin position="42"/>
        <end position="145"/>
    </location>
</feature>
<keyword evidence="4 11" id="KW-0349">Heme</keyword>
<keyword evidence="6 14" id="KW-0732">Signal</keyword>
<dbReference type="EMBL" id="CP046912">
    <property type="protein sequence ID" value="QGZ60189.1"/>
    <property type="molecule type" value="Genomic_DNA"/>
</dbReference>
<gene>
    <name evidence="16" type="ORF">FAZ97_32525</name>
</gene>
<dbReference type="PANTHER" id="PTHR35008:SF8">
    <property type="entry name" value="ALCOHOL DEHYDROGENASE CYTOCHROME C SUBUNIT"/>
    <property type="match status" value="1"/>
</dbReference>
<dbReference type="AlphaFoldDB" id="A0A7Z2JE79"/>
<dbReference type="PIRSF" id="PIRSF000018">
    <property type="entry name" value="Mb_ADH_cyt_c"/>
    <property type="match status" value="1"/>
</dbReference>
<keyword evidence="10" id="KW-0472">Membrane</keyword>
<feature type="binding site" description="covalent" evidence="11">
    <location>
        <position position="56"/>
    </location>
    <ligand>
        <name>heme c</name>
        <dbReference type="ChEBI" id="CHEBI:61717"/>
        <label>1</label>
    </ligand>
</feature>
<protein>
    <submittedName>
        <fullName evidence="16">C-type cytochrome</fullName>
    </submittedName>
</protein>
<keyword evidence="8" id="KW-0249">Electron transport</keyword>
<feature type="binding site" description="axial binding residue" evidence="12">
    <location>
        <position position="207"/>
    </location>
    <ligand>
        <name>heme c</name>
        <dbReference type="ChEBI" id="CHEBI:61717"/>
        <label>2</label>
    </ligand>
    <ligandPart>
        <name>Fe</name>
        <dbReference type="ChEBI" id="CHEBI:18248"/>
    </ligandPart>
</feature>
<evidence type="ECO:0000313" key="16">
    <source>
        <dbReference type="EMBL" id="QGZ60189.1"/>
    </source>
</evidence>
<dbReference type="InterPro" id="IPR008168">
    <property type="entry name" value="Cyt_C_IC"/>
</dbReference>
<evidence type="ECO:0000256" key="10">
    <source>
        <dbReference type="ARBA" id="ARBA00023136"/>
    </source>
</evidence>
<dbReference type="PRINTS" id="PR00605">
    <property type="entry name" value="CYTCHROMECIC"/>
</dbReference>
<dbReference type="PANTHER" id="PTHR35008">
    <property type="entry name" value="BLL4482 PROTEIN-RELATED"/>
    <property type="match status" value="1"/>
</dbReference>
<keyword evidence="7" id="KW-0677">Repeat</keyword>
<evidence type="ECO:0000256" key="12">
    <source>
        <dbReference type="PIRSR" id="PIRSR000018-51"/>
    </source>
</evidence>
<dbReference type="KEGG" id="pacp:FAZ97_32525"/>
<keyword evidence="5 12" id="KW-0479">Metal-binding</keyword>
<dbReference type="GO" id="GO:0005886">
    <property type="term" value="C:plasma membrane"/>
    <property type="evidence" value="ECO:0007669"/>
    <property type="project" value="UniProtKB-SubCell"/>
</dbReference>
<feature type="signal peptide" evidence="14">
    <location>
        <begin position="1"/>
        <end position="25"/>
    </location>
</feature>
<evidence type="ECO:0000256" key="11">
    <source>
        <dbReference type="PIRSR" id="PIRSR000018-50"/>
    </source>
</evidence>
<dbReference type="InterPro" id="IPR014353">
    <property type="entry name" value="Membr-bd_ADH_cyt_c"/>
</dbReference>
<evidence type="ECO:0000256" key="13">
    <source>
        <dbReference type="SAM" id="MobiDB-lite"/>
    </source>
</evidence>
<dbReference type="InterPro" id="IPR036909">
    <property type="entry name" value="Cyt_c-like_dom_sf"/>
</dbReference>
<evidence type="ECO:0000313" key="17">
    <source>
        <dbReference type="Proteomes" id="UP000434209"/>
    </source>
</evidence>
<evidence type="ECO:0000259" key="15">
    <source>
        <dbReference type="PROSITE" id="PS51007"/>
    </source>
</evidence>
<dbReference type="GO" id="GO:0005506">
    <property type="term" value="F:iron ion binding"/>
    <property type="evidence" value="ECO:0007669"/>
    <property type="project" value="InterPro"/>
</dbReference>